<accession>A0A8J3N812</accession>
<sequence length="51" mass="6014">MAGIVDETIARKPCYVPRATPGNKAHEVWYFKGDRKEMNYFCDSQEYVERI</sequence>
<protein>
    <submittedName>
        <fullName evidence="1">Uncharacterized protein</fullName>
    </submittedName>
</protein>
<dbReference type="Proteomes" id="UP000597444">
    <property type="component" value="Unassembled WGS sequence"/>
</dbReference>
<comment type="caution">
    <text evidence="1">The sequence shown here is derived from an EMBL/GenBank/DDBJ whole genome shotgun (WGS) entry which is preliminary data.</text>
</comment>
<evidence type="ECO:0000313" key="1">
    <source>
        <dbReference type="EMBL" id="GHO97772.1"/>
    </source>
</evidence>
<dbReference type="AlphaFoldDB" id="A0A8J3N812"/>
<name>A0A8J3N812_9CHLR</name>
<organism evidence="1 2">
    <name type="scientific">Reticulibacter mediterranei</name>
    <dbReference type="NCBI Taxonomy" id="2778369"/>
    <lineage>
        <taxon>Bacteria</taxon>
        <taxon>Bacillati</taxon>
        <taxon>Chloroflexota</taxon>
        <taxon>Ktedonobacteria</taxon>
        <taxon>Ktedonobacterales</taxon>
        <taxon>Reticulibacteraceae</taxon>
        <taxon>Reticulibacter</taxon>
    </lineage>
</organism>
<reference evidence="1" key="1">
    <citation type="submission" date="2020-10" db="EMBL/GenBank/DDBJ databases">
        <title>Taxonomic study of unclassified bacteria belonging to the class Ktedonobacteria.</title>
        <authorList>
            <person name="Yabe S."/>
            <person name="Wang C.M."/>
            <person name="Zheng Y."/>
            <person name="Sakai Y."/>
            <person name="Cavaletti L."/>
            <person name="Monciardini P."/>
            <person name="Donadio S."/>
        </authorList>
    </citation>
    <scope>NUCLEOTIDE SEQUENCE</scope>
    <source>
        <strain evidence="1">ID150040</strain>
    </source>
</reference>
<gene>
    <name evidence="1" type="ORF">KSF_078200</name>
</gene>
<proteinExistence type="predicted"/>
<evidence type="ECO:0000313" key="2">
    <source>
        <dbReference type="Proteomes" id="UP000597444"/>
    </source>
</evidence>
<keyword evidence="2" id="KW-1185">Reference proteome</keyword>
<dbReference type="EMBL" id="BNJK01000002">
    <property type="protein sequence ID" value="GHO97772.1"/>
    <property type="molecule type" value="Genomic_DNA"/>
</dbReference>